<proteinExistence type="predicted"/>
<dbReference type="Gene3D" id="1.10.357.10">
    <property type="entry name" value="Tetracycline Repressor, domain 2"/>
    <property type="match status" value="1"/>
</dbReference>
<dbReference type="Proteomes" id="UP001202248">
    <property type="component" value="Unassembled WGS sequence"/>
</dbReference>
<evidence type="ECO:0000313" key="4">
    <source>
        <dbReference type="EMBL" id="MCH5597340.1"/>
    </source>
</evidence>
<evidence type="ECO:0000259" key="3">
    <source>
        <dbReference type="PROSITE" id="PS50977"/>
    </source>
</evidence>
<dbReference type="PANTHER" id="PTHR30328:SF54">
    <property type="entry name" value="HTH-TYPE TRANSCRIPTIONAL REPRESSOR SCO4008"/>
    <property type="match status" value="1"/>
</dbReference>
<feature type="DNA-binding region" description="H-T-H motif" evidence="2">
    <location>
        <begin position="37"/>
        <end position="56"/>
    </location>
</feature>
<name>A0ABS9SG85_9BACT</name>
<evidence type="ECO:0000256" key="1">
    <source>
        <dbReference type="ARBA" id="ARBA00023125"/>
    </source>
</evidence>
<accession>A0ABS9SG85</accession>
<dbReference type="InterPro" id="IPR001647">
    <property type="entry name" value="HTH_TetR"/>
</dbReference>
<dbReference type="InterPro" id="IPR009057">
    <property type="entry name" value="Homeodomain-like_sf"/>
</dbReference>
<dbReference type="PROSITE" id="PS50977">
    <property type="entry name" value="HTH_TETR_2"/>
    <property type="match status" value="1"/>
</dbReference>
<dbReference type="InterPro" id="IPR050109">
    <property type="entry name" value="HTH-type_TetR-like_transc_reg"/>
</dbReference>
<dbReference type="RefSeq" id="WP_240826732.1">
    <property type="nucleotide sequence ID" value="NZ_JAKWBL010000001.1"/>
</dbReference>
<keyword evidence="1 2" id="KW-0238">DNA-binding</keyword>
<feature type="domain" description="HTH tetR-type" evidence="3">
    <location>
        <begin position="14"/>
        <end position="74"/>
    </location>
</feature>
<evidence type="ECO:0000256" key="2">
    <source>
        <dbReference type="PROSITE-ProRule" id="PRU00335"/>
    </source>
</evidence>
<dbReference type="EMBL" id="JAKWBL010000001">
    <property type="protein sequence ID" value="MCH5597340.1"/>
    <property type="molecule type" value="Genomic_DNA"/>
</dbReference>
<sequence length="215" mass="24785">MKRKIHKGEIYDKERTKGKLITAVGKILVKEGYKNIRINKIETVSGVSKKLIYKYFGNLDGLIKAYLNQVDFWKMEEQKLTENEAPVLPDITEAFMAKLLRDDFDYLQKSTEMQKIILWGISEKNKAIKTLSDEREELGEIILNKADEIFEGTNVDYRPTVAIFVAAIYYTILHAKSNRSTMCGIDVTTQEGRDRIFKALERLLGLTYKYSNVAI</sequence>
<dbReference type="PANTHER" id="PTHR30328">
    <property type="entry name" value="TRANSCRIPTIONAL REPRESSOR"/>
    <property type="match status" value="1"/>
</dbReference>
<keyword evidence="5" id="KW-1185">Reference proteome</keyword>
<reference evidence="4 5" key="1">
    <citation type="submission" date="2022-02" db="EMBL/GenBank/DDBJ databases">
        <authorList>
            <person name="Min J."/>
        </authorList>
    </citation>
    <scope>NUCLEOTIDE SEQUENCE [LARGE SCALE GENOMIC DNA]</scope>
    <source>
        <strain evidence="4 5">GR10-1</strain>
    </source>
</reference>
<gene>
    <name evidence="4" type="ORF">MKP09_05190</name>
</gene>
<protein>
    <submittedName>
        <fullName evidence="4">TetR/AcrR family transcriptional regulator</fullName>
    </submittedName>
</protein>
<comment type="caution">
    <text evidence="4">The sequence shown here is derived from an EMBL/GenBank/DDBJ whole genome shotgun (WGS) entry which is preliminary data.</text>
</comment>
<evidence type="ECO:0000313" key="5">
    <source>
        <dbReference type="Proteomes" id="UP001202248"/>
    </source>
</evidence>
<organism evidence="4 5">
    <name type="scientific">Niabella ginsengisoli</name>
    <dbReference type="NCBI Taxonomy" id="522298"/>
    <lineage>
        <taxon>Bacteria</taxon>
        <taxon>Pseudomonadati</taxon>
        <taxon>Bacteroidota</taxon>
        <taxon>Chitinophagia</taxon>
        <taxon>Chitinophagales</taxon>
        <taxon>Chitinophagaceae</taxon>
        <taxon>Niabella</taxon>
    </lineage>
</organism>
<dbReference type="SUPFAM" id="SSF46689">
    <property type="entry name" value="Homeodomain-like"/>
    <property type="match status" value="1"/>
</dbReference>